<feature type="transmembrane region" description="Helical" evidence="9">
    <location>
        <begin position="301"/>
        <end position="319"/>
    </location>
</feature>
<feature type="transmembrane region" description="Helical" evidence="9">
    <location>
        <begin position="251"/>
        <end position="272"/>
    </location>
</feature>
<evidence type="ECO:0000256" key="6">
    <source>
        <dbReference type="ARBA" id="ARBA00022692"/>
    </source>
</evidence>
<name>A0A6J6CTI7_9ZZZZ</name>
<feature type="transmembrane region" description="Helical" evidence="9">
    <location>
        <begin position="215"/>
        <end position="239"/>
    </location>
</feature>
<feature type="transmembrane region" description="Helical" evidence="9">
    <location>
        <begin position="331"/>
        <end position="351"/>
    </location>
</feature>
<evidence type="ECO:0000256" key="2">
    <source>
        <dbReference type="ARBA" id="ARBA00022448"/>
    </source>
</evidence>
<evidence type="ECO:0000256" key="4">
    <source>
        <dbReference type="ARBA" id="ARBA00022519"/>
    </source>
</evidence>
<feature type="transmembrane region" description="Helical" evidence="9">
    <location>
        <begin position="383"/>
        <end position="402"/>
    </location>
</feature>
<sequence>MSDSITISTGQEGSALQQIKSYGSRLKSGEMGVLPAVGALLILVALFSALSPYFMTTINIANLFTQAATLAMLAAALVFVLMLGEIDLSAGVTAGTGMALFVKLNSVDGWPWLISFAFAFVVAIAVGSFLGFFVAKVGVPSFVMSLAVYLALPGVMLLILGDGGLLRLEVPEIKAIMNTNLPLWAGWLFLAICIALTFVMGLWDRSRRLRANLPVRPISLLLAKVGIFGVIGAAGVYFLNLQRSLLPTNPIQGVPTVIPIVAVILFIGTFVLDRTRFGRHMYAVGGNPEAARRAGIKVDKIRIIAFITCSFLAMISGVFNVSRIGNVESSAGRAIVLSGVAAAVVGGVSLFGGRGRLAHAAIGALVIAVIDNGLGLLGLPAGIAFIITGSVLLIAATADALARKRSGGPLVRT</sequence>
<evidence type="ECO:0000313" key="10">
    <source>
        <dbReference type="EMBL" id="CAB4553719.1"/>
    </source>
</evidence>
<feature type="transmembrane region" description="Helical" evidence="9">
    <location>
        <begin position="112"/>
        <end position="135"/>
    </location>
</feature>
<dbReference type="Pfam" id="PF02653">
    <property type="entry name" value="BPD_transp_2"/>
    <property type="match status" value="1"/>
</dbReference>
<evidence type="ECO:0000256" key="3">
    <source>
        <dbReference type="ARBA" id="ARBA00022475"/>
    </source>
</evidence>
<dbReference type="PANTHER" id="PTHR32196:SF32">
    <property type="entry name" value="XYLOSE TRANSPORT SYSTEM PERMEASE PROTEIN XYLH"/>
    <property type="match status" value="1"/>
</dbReference>
<proteinExistence type="predicted"/>
<feature type="transmembrane region" description="Helical" evidence="9">
    <location>
        <begin position="181"/>
        <end position="203"/>
    </location>
</feature>
<dbReference type="AlphaFoldDB" id="A0A6J6CTI7"/>
<evidence type="ECO:0000256" key="8">
    <source>
        <dbReference type="ARBA" id="ARBA00023136"/>
    </source>
</evidence>
<keyword evidence="6 9" id="KW-0812">Transmembrane</keyword>
<dbReference type="GO" id="GO:0005886">
    <property type="term" value="C:plasma membrane"/>
    <property type="evidence" value="ECO:0007669"/>
    <property type="project" value="UniProtKB-SubCell"/>
</dbReference>
<keyword evidence="2" id="KW-0813">Transport</keyword>
<keyword evidence="5" id="KW-0762">Sugar transport</keyword>
<organism evidence="10">
    <name type="scientific">freshwater metagenome</name>
    <dbReference type="NCBI Taxonomy" id="449393"/>
    <lineage>
        <taxon>unclassified sequences</taxon>
        <taxon>metagenomes</taxon>
        <taxon>ecological metagenomes</taxon>
    </lineage>
</organism>
<reference evidence="10" key="1">
    <citation type="submission" date="2020-05" db="EMBL/GenBank/DDBJ databases">
        <authorList>
            <person name="Chiriac C."/>
            <person name="Salcher M."/>
            <person name="Ghai R."/>
            <person name="Kavagutti S V."/>
        </authorList>
    </citation>
    <scope>NUCLEOTIDE SEQUENCE</scope>
</reference>
<comment type="subcellular location">
    <subcellularLocation>
        <location evidence="1">Cell membrane</location>
        <topology evidence="1">Multi-pass membrane protein</topology>
    </subcellularLocation>
</comment>
<accession>A0A6J6CTI7</accession>
<dbReference type="InterPro" id="IPR001851">
    <property type="entry name" value="ABC_transp_permease"/>
</dbReference>
<protein>
    <submittedName>
        <fullName evidence="10">Unannotated protein</fullName>
    </submittedName>
</protein>
<feature type="transmembrane region" description="Helical" evidence="9">
    <location>
        <begin position="33"/>
        <end position="54"/>
    </location>
</feature>
<dbReference type="GO" id="GO:0022857">
    <property type="term" value="F:transmembrane transporter activity"/>
    <property type="evidence" value="ECO:0007669"/>
    <property type="project" value="InterPro"/>
</dbReference>
<evidence type="ECO:0000256" key="5">
    <source>
        <dbReference type="ARBA" id="ARBA00022597"/>
    </source>
</evidence>
<keyword evidence="4" id="KW-0997">Cell inner membrane</keyword>
<keyword evidence="7 9" id="KW-1133">Transmembrane helix</keyword>
<evidence type="ECO:0000256" key="7">
    <source>
        <dbReference type="ARBA" id="ARBA00022989"/>
    </source>
</evidence>
<keyword evidence="3" id="KW-1003">Cell membrane</keyword>
<feature type="transmembrane region" description="Helical" evidence="9">
    <location>
        <begin position="60"/>
        <end position="81"/>
    </location>
</feature>
<feature type="transmembrane region" description="Helical" evidence="9">
    <location>
        <begin position="142"/>
        <end position="161"/>
    </location>
</feature>
<keyword evidence="8 9" id="KW-0472">Membrane</keyword>
<gene>
    <name evidence="10" type="ORF">UFOPK1618_00070</name>
</gene>
<dbReference type="CDD" id="cd06579">
    <property type="entry name" value="TM_PBP1_transp_AraH_like"/>
    <property type="match status" value="1"/>
</dbReference>
<evidence type="ECO:0000256" key="9">
    <source>
        <dbReference type="SAM" id="Phobius"/>
    </source>
</evidence>
<evidence type="ECO:0000256" key="1">
    <source>
        <dbReference type="ARBA" id="ARBA00004651"/>
    </source>
</evidence>
<dbReference type="EMBL" id="CAEZTF010000005">
    <property type="protein sequence ID" value="CAB4553719.1"/>
    <property type="molecule type" value="Genomic_DNA"/>
</dbReference>
<dbReference type="PANTHER" id="PTHR32196">
    <property type="entry name" value="ABC TRANSPORTER PERMEASE PROTEIN YPHD-RELATED-RELATED"/>
    <property type="match status" value="1"/>
</dbReference>